<evidence type="ECO:0000313" key="2">
    <source>
        <dbReference type="Proteomes" id="UP000050525"/>
    </source>
</evidence>
<protein>
    <submittedName>
        <fullName evidence="1">Dehydrogenase/reductase SDR family member 1</fullName>
    </submittedName>
</protein>
<dbReference type="eggNOG" id="KOG0725">
    <property type="taxonomic scope" value="Eukaryota"/>
</dbReference>
<dbReference type="EMBL" id="AKHW03006769">
    <property type="protein sequence ID" value="KYO18889.1"/>
    <property type="molecule type" value="Genomic_DNA"/>
</dbReference>
<dbReference type="OrthoDB" id="1933717at2759"/>
<proteinExistence type="predicted"/>
<dbReference type="Gene3D" id="3.40.50.720">
    <property type="entry name" value="NAD(P)-binding Rossmann-like Domain"/>
    <property type="match status" value="1"/>
</dbReference>
<accession>A0A151M2Z8</accession>
<dbReference type="SUPFAM" id="SSF51735">
    <property type="entry name" value="NAD(P)-binding Rossmann-fold domains"/>
    <property type="match status" value="1"/>
</dbReference>
<dbReference type="Proteomes" id="UP000050525">
    <property type="component" value="Unassembled WGS sequence"/>
</dbReference>
<dbReference type="PhylomeDB" id="A0A151M2Z8"/>
<reference evidence="1 2" key="1">
    <citation type="journal article" date="2012" name="Genome Biol.">
        <title>Sequencing three crocodilian genomes to illuminate the evolution of archosaurs and amniotes.</title>
        <authorList>
            <person name="St John J.A."/>
            <person name="Braun E.L."/>
            <person name="Isberg S.R."/>
            <person name="Miles L.G."/>
            <person name="Chong A.Y."/>
            <person name="Gongora J."/>
            <person name="Dalzell P."/>
            <person name="Moran C."/>
            <person name="Bed'hom B."/>
            <person name="Abzhanov A."/>
            <person name="Burgess S.C."/>
            <person name="Cooksey A.M."/>
            <person name="Castoe T.A."/>
            <person name="Crawford N.G."/>
            <person name="Densmore L.D."/>
            <person name="Drew J.C."/>
            <person name="Edwards S.V."/>
            <person name="Faircloth B.C."/>
            <person name="Fujita M.K."/>
            <person name="Greenwold M.J."/>
            <person name="Hoffmann F.G."/>
            <person name="Howard J.M."/>
            <person name="Iguchi T."/>
            <person name="Janes D.E."/>
            <person name="Khan S.Y."/>
            <person name="Kohno S."/>
            <person name="de Koning A.J."/>
            <person name="Lance S.L."/>
            <person name="McCarthy F.M."/>
            <person name="McCormack J.E."/>
            <person name="Merchant M.E."/>
            <person name="Peterson D.G."/>
            <person name="Pollock D.D."/>
            <person name="Pourmand N."/>
            <person name="Raney B.J."/>
            <person name="Roessler K.A."/>
            <person name="Sanford J.R."/>
            <person name="Sawyer R.H."/>
            <person name="Schmidt C.J."/>
            <person name="Triplett E.W."/>
            <person name="Tuberville T.D."/>
            <person name="Venegas-Anaya M."/>
            <person name="Howard J.T."/>
            <person name="Jarvis E.D."/>
            <person name="Guillette L.J.Jr."/>
            <person name="Glenn T.C."/>
            <person name="Green R.E."/>
            <person name="Ray D.A."/>
        </authorList>
    </citation>
    <scope>NUCLEOTIDE SEQUENCE [LARGE SCALE GENOMIC DNA]</scope>
    <source>
        <strain evidence="1">KSC_2009_1</strain>
    </source>
</reference>
<dbReference type="GeneID" id="102563319"/>
<sequence>MAAGGPLSGCVCVVTGASQGLGKGIALQLAAAGATVYVTGRRAEALARAAAEVSSRGGRCVAVVCDSSQDEQVAALLERVRQEQGGRLDVLVSCAFSGVEAIVAQQGRPFWESPATLWDDINNVGLRGHYLSLRHAARLMVSAGHGLLVVVSSPGGLGYMFNVPYGVGKAACDRLVADCAHELHAYGVACVALWPGMVRTEKVLKEQHGTGPMAEKIQVMMGMSETPEASGKCVVALAADPHIMAHSGKVLLTPDLARHYGFQDVDGKPIFNYMAVRNVLTMLKPQLSRFFRLIPECLTVPKWVIALYASKFRAYSALEPAPLPKKQD</sequence>
<evidence type="ECO:0000313" key="1">
    <source>
        <dbReference type="EMBL" id="KYO18889.1"/>
    </source>
</evidence>
<keyword evidence="2" id="KW-1185">Reference proteome</keyword>
<dbReference type="PRINTS" id="PR00081">
    <property type="entry name" value="GDHRDH"/>
</dbReference>
<gene>
    <name evidence="1" type="primary">DHRS1</name>
    <name evidence="1" type="ORF">Y1Q_0018872</name>
</gene>
<dbReference type="STRING" id="8496.A0A151M2Z8"/>
<dbReference type="Pfam" id="PF00106">
    <property type="entry name" value="adh_short"/>
    <property type="match status" value="1"/>
</dbReference>
<dbReference type="InterPro" id="IPR002347">
    <property type="entry name" value="SDR_fam"/>
</dbReference>
<dbReference type="KEGG" id="amj:102563319"/>
<dbReference type="InterPro" id="IPR036291">
    <property type="entry name" value="NAD(P)-bd_dom_sf"/>
</dbReference>
<dbReference type="CTD" id="115817"/>
<organism evidence="1 2">
    <name type="scientific">Alligator mississippiensis</name>
    <name type="common">American alligator</name>
    <dbReference type="NCBI Taxonomy" id="8496"/>
    <lineage>
        <taxon>Eukaryota</taxon>
        <taxon>Metazoa</taxon>
        <taxon>Chordata</taxon>
        <taxon>Craniata</taxon>
        <taxon>Vertebrata</taxon>
        <taxon>Euteleostomi</taxon>
        <taxon>Archelosauria</taxon>
        <taxon>Archosauria</taxon>
        <taxon>Crocodylia</taxon>
        <taxon>Alligatoridae</taxon>
        <taxon>Alligatorinae</taxon>
        <taxon>Alligator</taxon>
    </lineage>
</organism>
<name>A0A151M2Z8_ALLMI</name>
<dbReference type="PANTHER" id="PTHR44147">
    <property type="entry name" value="DEHYDROGENASE/REDUCTASE SDR FAMILY MEMBER 1"/>
    <property type="match status" value="1"/>
</dbReference>
<dbReference type="PANTHER" id="PTHR44147:SF2">
    <property type="entry name" value="DEHYDROGENASE_REDUCTASE SDR FAMILY MEMBER 1"/>
    <property type="match status" value="1"/>
</dbReference>
<dbReference type="AlphaFoldDB" id="A0A151M2Z8"/>
<comment type="caution">
    <text evidence="1">The sequence shown here is derived from an EMBL/GenBank/DDBJ whole genome shotgun (WGS) entry which is preliminary data.</text>
</comment>